<name>A0A9W4UUV2_9PLEO</name>
<dbReference type="AlphaFoldDB" id="A0A9W4UUV2"/>
<keyword evidence="1" id="KW-0812">Transmembrane</keyword>
<reference evidence="2" key="1">
    <citation type="submission" date="2023-01" db="EMBL/GenBank/DDBJ databases">
        <authorList>
            <person name="Van Ghelder C."/>
            <person name="Rancurel C."/>
        </authorList>
    </citation>
    <scope>NUCLEOTIDE SEQUENCE</scope>
    <source>
        <strain evidence="2">CNCM I-4278</strain>
    </source>
</reference>
<evidence type="ECO:0000313" key="3">
    <source>
        <dbReference type="Proteomes" id="UP001152607"/>
    </source>
</evidence>
<organism evidence="2 3">
    <name type="scientific">Periconia digitata</name>
    <dbReference type="NCBI Taxonomy" id="1303443"/>
    <lineage>
        <taxon>Eukaryota</taxon>
        <taxon>Fungi</taxon>
        <taxon>Dikarya</taxon>
        <taxon>Ascomycota</taxon>
        <taxon>Pezizomycotina</taxon>
        <taxon>Dothideomycetes</taxon>
        <taxon>Pleosporomycetidae</taxon>
        <taxon>Pleosporales</taxon>
        <taxon>Massarineae</taxon>
        <taxon>Periconiaceae</taxon>
        <taxon>Periconia</taxon>
    </lineage>
</organism>
<keyword evidence="3" id="KW-1185">Reference proteome</keyword>
<keyword evidence="1" id="KW-0472">Membrane</keyword>
<evidence type="ECO:0000256" key="1">
    <source>
        <dbReference type="SAM" id="Phobius"/>
    </source>
</evidence>
<protein>
    <submittedName>
        <fullName evidence="2">Uncharacterized protein</fullName>
    </submittedName>
</protein>
<keyword evidence="1" id="KW-1133">Transmembrane helix</keyword>
<dbReference type="EMBL" id="CAOQHR010000013">
    <property type="protein sequence ID" value="CAI6342490.1"/>
    <property type="molecule type" value="Genomic_DNA"/>
</dbReference>
<accession>A0A9W4UUV2</accession>
<proteinExistence type="predicted"/>
<comment type="caution">
    <text evidence="2">The sequence shown here is derived from an EMBL/GenBank/DDBJ whole genome shotgun (WGS) entry which is preliminary data.</text>
</comment>
<dbReference type="Proteomes" id="UP001152607">
    <property type="component" value="Unassembled WGS sequence"/>
</dbReference>
<sequence length="146" mass="15671">MNNVWNMDAYSGLCVTPFASTPSERIVSEASRLTLYKKSVINCWLATFTSIGMVCAFRPSLPPFSVVWSANVIFSVFVICPTMRLHAARKSDDVEISVTELGGRGRGNVCVAVLFGSGVTTVEGIMGKGALSSDERAAFQSPSKIP</sequence>
<gene>
    <name evidence="2" type="ORF">PDIGIT_LOCUS15697</name>
</gene>
<feature type="transmembrane region" description="Helical" evidence="1">
    <location>
        <begin position="65"/>
        <end position="83"/>
    </location>
</feature>
<feature type="transmembrane region" description="Helical" evidence="1">
    <location>
        <begin position="40"/>
        <end position="59"/>
    </location>
</feature>
<evidence type="ECO:0000313" key="2">
    <source>
        <dbReference type="EMBL" id="CAI6342490.1"/>
    </source>
</evidence>